<dbReference type="PANTHER" id="PTHR43655:SF2">
    <property type="entry name" value="AFG3 LIKE MATRIX AAA PEPTIDASE SUBUNIT 2, ISOFORM A"/>
    <property type="match status" value="1"/>
</dbReference>
<proteinExistence type="inferred from homology"/>
<feature type="region of interest" description="Disordered" evidence="17">
    <location>
        <begin position="1"/>
        <end position="100"/>
    </location>
</feature>
<keyword evidence="9" id="KW-0378">Hydrolase</keyword>
<dbReference type="Gene3D" id="3.40.1690.20">
    <property type="match status" value="1"/>
</dbReference>
<dbReference type="GO" id="GO:0030163">
    <property type="term" value="P:protein catabolic process"/>
    <property type="evidence" value="ECO:0007669"/>
    <property type="project" value="UniProtKB-ARBA"/>
</dbReference>
<dbReference type="GO" id="GO:0008270">
    <property type="term" value="F:zinc ion binding"/>
    <property type="evidence" value="ECO:0007669"/>
    <property type="project" value="InterPro"/>
</dbReference>
<gene>
    <name evidence="19" type="ORF">BDV96DRAFT_489134</name>
</gene>
<comment type="similarity">
    <text evidence="4">In the N-terminal section; belongs to the AAA ATPase family.</text>
</comment>
<dbReference type="InterPro" id="IPR005936">
    <property type="entry name" value="FtsH"/>
</dbReference>
<evidence type="ECO:0000256" key="1">
    <source>
        <dbReference type="ARBA" id="ARBA00001947"/>
    </source>
</evidence>
<evidence type="ECO:0000256" key="6">
    <source>
        <dbReference type="ARBA" id="ARBA00022692"/>
    </source>
</evidence>
<reference evidence="19" key="1">
    <citation type="journal article" date="2020" name="Stud. Mycol.">
        <title>101 Dothideomycetes genomes: a test case for predicting lifestyles and emergence of pathogens.</title>
        <authorList>
            <person name="Haridas S."/>
            <person name="Albert R."/>
            <person name="Binder M."/>
            <person name="Bloem J."/>
            <person name="Labutti K."/>
            <person name="Salamov A."/>
            <person name="Andreopoulos B."/>
            <person name="Baker S."/>
            <person name="Barry K."/>
            <person name="Bills G."/>
            <person name="Bluhm B."/>
            <person name="Cannon C."/>
            <person name="Castanera R."/>
            <person name="Culley D."/>
            <person name="Daum C."/>
            <person name="Ezra D."/>
            <person name="Gonzalez J."/>
            <person name="Henrissat B."/>
            <person name="Kuo A."/>
            <person name="Liang C."/>
            <person name="Lipzen A."/>
            <person name="Lutzoni F."/>
            <person name="Magnuson J."/>
            <person name="Mondo S."/>
            <person name="Nolan M."/>
            <person name="Ohm R."/>
            <person name="Pangilinan J."/>
            <person name="Park H.-J."/>
            <person name="Ramirez L."/>
            <person name="Alfaro M."/>
            <person name="Sun H."/>
            <person name="Tritt A."/>
            <person name="Yoshinaga Y."/>
            <person name="Zwiers L.-H."/>
            <person name="Turgeon B."/>
            <person name="Goodwin S."/>
            <person name="Spatafora J."/>
            <person name="Crous P."/>
            <person name="Grigoriev I."/>
        </authorList>
    </citation>
    <scope>NUCLEOTIDE SEQUENCE</scope>
    <source>
        <strain evidence="19">CBS 627.86</strain>
    </source>
</reference>
<feature type="compositionally biased region" description="Basic and acidic residues" evidence="17">
    <location>
        <begin position="876"/>
        <end position="887"/>
    </location>
</feature>
<comment type="cofactor">
    <cofactor evidence="1">
        <name>Zn(2+)</name>
        <dbReference type="ChEBI" id="CHEBI:29105"/>
    </cofactor>
</comment>
<dbReference type="HAMAP" id="MF_01458">
    <property type="entry name" value="FtsH"/>
    <property type="match status" value="1"/>
</dbReference>
<dbReference type="SUPFAM" id="SSF140990">
    <property type="entry name" value="FtsH protease domain-like"/>
    <property type="match status" value="1"/>
</dbReference>
<evidence type="ECO:0000256" key="11">
    <source>
        <dbReference type="ARBA" id="ARBA00022840"/>
    </source>
</evidence>
<dbReference type="Pfam" id="PF00004">
    <property type="entry name" value="AAA"/>
    <property type="match status" value="1"/>
</dbReference>
<organism evidence="19 20">
    <name type="scientific">Lophiotrema nucula</name>
    <dbReference type="NCBI Taxonomy" id="690887"/>
    <lineage>
        <taxon>Eukaryota</taxon>
        <taxon>Fungi</taxon>
        <taxon>Dikarya</taxon>
        <taxon>Ascomycota</taxon>
        <taxon>Pezizomycotina</taxon>
        <taxon>Dothideomycetes</taxon>
        <taxon>Pleosporomycetidae</taxon>
        <taxon>Pleosporales</taxon>
        <taxon>Lophiotremataceae</taxon>
        <taxon>Lophiotrema</taxon>
    </lineage>
</organism>
<evidence type="ECO:0000256" key="10">
    <source>
        <dbReference type="ARBA" id="ARBA00022833"/>
    </source>
</evidence>
<dbReference type="FunFam" id="3.40.50.300:FF:000001">
    <property type="entry name" value="ATP-dependent zinc metalloprotease FtsH"/>
    <property type="match status" value="1"/>
</dbReference>
<evidence type="ECO:0000256" key="7">
    <source>
        <dbReference type="ARBA" id="ARBA00022723"/>
    </source>
</evidence>
<protein>
    <submittedName>
        <fullName evidence="19">Cell division protease ftsH</fullName>
    </submittedName>
</protein>
<feature type="compositionally biased region" description="Basic and acidic residues" evidence="17">
    <location>
        <begin position="54"/>
        <end position="88"/>
    </location>
</feature>
<keyword evidence="5 19" id="KW-0645">Protease</keyword>
<keyword evidence="11" id="KW-0067">ATP-binding</keyword>
<keyword evidence="15" id="KW-0472">Membrane</keyword>
<dbReference type="Gene3D" id="1.20.58.760">
    <property type="entry name" value="Peptidase M41"/>
    <property type="match status" value="1"/>
</dbReference>
<dbReference type="GO" id="GO:0034982">
    <property type="term" value="P:mitochondrial protein processing"/>
    <property type="evidence" value="ECO:0007669"/>
    <property type="project" value="TreeGrafter"/>
</dbReference>
<evidence type="ECO:0000313" key="19">
    <source>
        <dbReference type="EMBL" id="KAF2118071.1"/>
    </source>
</evidence>
<dbReference type="InterPro" id="IPR003960">
    <property type="entry name" value="ATPase_AAA_CS"/>
</dbReference>
<dbReference type="FunFam" id="3.40.1690.20:FF:000003">
    <property type="entry name" value="Mitochondrial inner membrane AAA protease Yta12, putative"/>
    <property type="match status" value="1"/>
</dbReference>
<accession>A0A6A5ZIA2</accession>
<dbReference type="InterPro" id="IPR050928">
    <property type="entry name" value="ATP-dep_Zn_Metalloprotease"/>
</dbReference>
<dbReference type="InterPro" id="IPR003593">
    <property type="entry name" value="AAA+_ATPase"/>
</dbReference>
<dbReference type="CDD" id="cd19501">
    <property type="entry name" value="RecA-like_FtsH"/>
    <property type="match status" value="1"/>
</dbReference>
<dbReference type="PANTHER" id="PTHR43655">
    <property type="entry name" value="ATP-DEPENDENT PROTEASE"/>
    <property type="match status" value="1"/>
</dbReference>
<evidence type="ECO:0000256" key="2">
    <source>
        <dbReference type="ARBA" id="ARBA00004225"/>
    </source>
</evidence>
<evidence type="ECO:0000256" key="16">
    <source>
        <dbReference type="ARBA" id="ARBA00048778"/>
    </source>
</evidence>
<dbReference type="Gene3D" id="3.40.50.300">
    <property type="entry name" value="P-loop containing nucleotide triphosphate hydrolases"/>
    <property type="match status" value="1"/>
</dbReference>
<dbReference type="InterPro" id="IPR037219">
    <property type="entry name" value="Peptidase_M41-like"/>
</dbReference>
<dbReference type="Pfam" id="PF01434">
    <property type="entry name" value="Peptidase_M41"/>
    <property type="match status" value="1"/>
</dbReference>
<dbReference type="Proteomes" id="UP000799770">
    <property type="component" value="Unassembled WGS sequence"/>
</dbReference>
<dbReference type="AlphaFoldDB" id="A0A6A5ZIA2"/>
<keyword evidence="13" id="KW-0482">Metalloprotease</keyword>
<dbReference type="FunFam" id="1.10.8.60:FF:000019">
    <property type="entry name" value="AFG3-like AAA ATPase 2"/>
    <property type="match status" value="1"/>
</dbReference>
<evidence type="ECO:0000313" key="20">
    <source>
        <dbReference type="Proteomes" id="UP000799770"/>
    </source>
</evidence>
<keyword evidence="8" id="KW-0547">Nucleotide-binding</keyword>
<evidence type="ECO:0000256" key="4">
    <source>
        <dbReference type="ARBA" id="ARBA00010550"/>
    </source>
</evidence>
<evidence type="ECO:0000256" key="15">
    <source>
        <dbReference type="ARBA" id="ARBA00023136"/>
    </source>
</evidence>
<dbReference type="FunFam" id="1.20.58.760:FF:000003">
    <property type="entry name" value="AFG3-like AAA ATPase 2"/>
    <property type="match status" value="1"/>
</dbReference>
<dbReference type="PROSITE" id="PS00674">
    <property type="entry name" value="AAA"/>
    <property type="match status" value="1"/>
</dbReference>
<evidence type="ECO:0000256" key="12">
    <source>
        <dbReference type="ARBA" id="ARBA00022989"/>
    </source>
</evidence>
<dbReference type="Pfam" id="PF17862">
    <property type="entry name" value="AAA_lid_3"/>
    <property type="match status" value="1"/>
</dbReference>
<dbReference type="GO" id="GO:0051301">
    <property type="term" value="P:cell division"/>
    <property type="evidence" value="ECO:0007669"/>
    <property type="project" value="UniProtKB-KW"/>
</dbReference>
<dbReference type="InterPro" id="IPR000642">
    <property type="entry name" value="Peptidase_M41"/>
</dbReference>
<dbReference type="GO" id="GO:0016887">
    <property type="term" value="F:ATP hydrolysis activity"/>
    <property type="evidence" value="ECO:0007669"/>
    <property type="project" value="InterPro"/>
</dbReference>
<comment type="similarity">
    <text evidence="3">In the C-terminal section; belongs to the peptidase M41 family.</text>
</comment>
<keyword evidence="19" id="KW-0131">Cell cycle</keyword>
<evidence type="ECO:0000256" key="5">
    <source>
        <dbReference type="ARBA" id="ARBA00022670"/>
    </source>
</evidence>
<dbReference type="NCBIfam" id="TIGR01241">
    <property type="entry name" value="FtsH_fam"/>
    <property type="match status" value="1"/>
</dbReference>
<feature type="compositionally biased region" description="Polar residues" evidence="17">
    <location>
        <begin position="170"/>
        <end position="182"/>
    </location>
</feature>
<keyword evidence="7" id="KW-0479">Metal-binding</keyword>
<dbReference type="GO" id="GO:0005745">
    <property type="term" value="C:m-AAA complex"/>
    <property type="evidence" value="ECO:0007669"/>
    <property type="project" value="TreeGrafter"/>
</dbReference>
<dbReference type="GO" id="GO:0004222">
    <property type="term" value="F:metalloendopeptidase activity"/>
    <property type="evidence" value="ECO:0007669"/>
    <property type="project" value="InterPro"/>
</dbReference>
<keyword evidence="14" id="KW-0496">Mitochondrion</keyword>
<evidence type="ECO:0000256" key="8">
    <source>
        <dbReference type="ARBA" id="ARBA00022741"/>
    </source>
</evidence>
<keyword evidence="10" id="KW-0862">Zinc</keyword>
<comment type="subcellular location">
    <subcellularLocation>
        <location evidence="2">Mitochondrion membrane</location>
        <topology evidence="2">Multi-pass membrane protein</topology>
    </subcellularLocation>
</comment>
<evidence type="ECO:0000256" key="13">
    <source>
        <dbReference type="ARBA" id="ARBA00023049"/>
    </source>
</evidence>
<feature type="region of interest" description="Disordered" evidence="17">
    <location>
        <begin position="170"/>
        <end position="214"/>
    </location>
</feature>
<evidence type="ECO:0000256" key="17">
    <source>
        <dbReference type="SAM" id="MobiDB-lite"/>
    </source>
</evidence>
<feature type="domain" description="AAA+ ATPase" evidence="18">
    <location>
        <begin position="421"/>
        <end position="561"/>
    </location>
</feature>
<dbReference type="InterPro" id="IPR027417">
    <property type="entry name" value="P-loop_NTPase"/>
</dbReference>
<evidence type="ECO:0000259" key="18">
    <source>
        <dbReference type="SMART" id="SM00382"/>
    </source>
</evidence>
<evidence type="ECO:0000256" key="3">
    <source>
        <dbReference type="ARBA" id="ARBA00010044"/>
    </source>
</evidence>
<feature type="region of interest" description="Disordered" evidence="17">
    <location>
        <begin position="847"/>
        <end position="887"/>
    </location>
</feature>
<dbReference type="Pfam" id="PF06480">
    <property type="entry name" value="FtsH_ext"/>
    <property type="match status" value="1"/>
</dbReference>
<evidence type="ECO:0000256" key="9">
    <source>
        <dbReference type="ARBA" id="ARBA00022801"/>
    </source>
</evidence>
<keyword evidence="6" id="KW-0812">Transmembrane</keyword>
<name>A0A6A5ZIA2_9PLEO</name>
<dbReference type="InterPro" id="IPR003959">
    <property type="entry name" value="ATPase_AAA_core"/>
</dbReference>
<dbReference type="Gene3D" id="1.10.8.60">
    <property type="match status" value="1"/>
</dbReference>
<keyword evidence="20" id="KW-1185">Reference proteome</keyword>
<dbReference type="GO" id="GO:0005524">
    <property type="term" value="F:ATP binding"/>
    <property type="evidence" value="ECO:0007669"/>
    <property type="project" value="UniProtKB-KW"/>
</dbReference>
<dbReference type="EMBL" id="ML977318">
    <property type="protein sequence ID" value="KAF2118071.1"/>
    <property type="molecule type" value="Genomic_DNA"/>
</dbReference>
<keyword evidence="12" id="KW-1133">Transmembrane helix</keyword>
<evidence type="ECO:0000256" key="14">
    <source>
        <dbReference type="ARBA" id="ARBA00023128"/>
    </source>
</evidence>
<keyword evidence="19" id="KW-0132">Cell division</keyword>
<comment type="catalytic activity">
    <reaction evidence="16">
        <text>ATP + H2O = ADP + phosphate + H(+)</text>
        <dbReference type="Rhea" id="RHEA:13065"/>
        <dbReference type="ChEBI" id="CHEBI:15377"/>
        <dbReference type="ChEBI" id="CHEBI:15378"/>
        <dbReference type="ChEBI" id="CHEBI:30616"/>
        <dbReference type="ChEBI" id="CHEBI:43474"/>
        <dbReference type="ChEBI" id="CHEBI:456216"/>
    </reaction>
    <physiologicalReaction direction="left-to-right" evidence="16">
        <dbReference type="Rhea" id="RHEA:13066"/>
    </physiologicalReaction>
</comment>
<dbReference type="OrthoDB" id="1413014at2759"/>
<dbReference type="GO" id="GO:0004176">
    <property type="term" value="F:ATP-dependent peptidase activity"/>
    <property type="evidence" value="ECO:0007669"/>
    <property type="project" value="InterPro"/>
</dbReference>
<sequence>MSTLLRRSGQLARLSRTSLNAASRPALRLRRPAPVPQCIYAQQRIRGFASQPPEEPKDKKKDEVEKEAKSEAKKDELPQEKAAEEAKPQQEQMSKLTPEEEKLLDQLVSFVSMGVPKAQKEHIKKAMDEIKKEGIPSEIREEMEKLRRGEKLDLATAAKLSRLTTNWARKTTDQQAFTQNSTEDPKQKSGAHDPGPQGFKGEKQGSSGPRIPTQMDWSTTMITAFLSWLIYRMFVPGENTKEITWQEFRTTFLDKGLVEKIVILNGNKAKVHLHREAVASMYPESPATNHNFYYYFTIGSVEAFERKMEQAQYELGIPSSERIPVAYSSEISWFGTFLSFGPTLLLLGSLFYFTRRAGSGGGGNSGIFGMGRSRAKKFNHETDIKVKFSDVAGMDEAKLEIMEFVSFLKEPGRFQKLGAKIPRGAILSGPPGTGKTLLAKATAGESGVPFFSVSGSEFVEMFVGVGASRVRDLFANARKSTPCIIFIDEIDAIGRSRAKQNFGGGNDEREATLNQILTEMDGFNTTEQVVVLAGTNRPDVLDKALMRPGRFDRHINIDKPTMEGRAQIFGVHLNKIVTNEDMEFLKGRLAALTPGFSGADIANCVNEAALIAARAQAETVAMVHFEQAIERVIGGLEKKSLVLKPEEKKTVAYHEAGHAICGWYFKYADPLLKVSIIPRGQGALGYAQYLPAGDTYLMNVNQLMDRMAMTLGGRVSEELHFETVTSGASDDFRKVTQMATAMVTKWGMTKKIGYIYFEDDNQNQIQKPFSEETAKNIDSEVKRIVDEAYQQCKDLLTEKKHEVGLVAEELLKKEMLGREDMIRLLGPRAFEDPQDFHKYFGGEHGKVPGLIEPSGDKGTKGPLVPPAPAAFQSTDPESRRREPRHFV</sequence>
<dbReference type="SMART" id="SM00382">
    <property type="entry name" value="AAA"/>
    <property type="match status" value="1"/>
</dbReference>
<dbReference type="InterPro" id="IPR041569">
    <property type="entry name" value="AAA_lid_3"/>
</dbReference>
<dbReference type="InterPro" id="IPR011546">
    <property type="entry name" value="Pept_M41_FtsH_extracell"/>
</dbReference>
<dbReference type="SUPFAM" id="SSF52540">
    <property type="entry name" value="P-loop containing nucleoside triphosphate hydrolases"/>
    <property type="match status" value="1"/>
</dbReference>